<feature type="chain" id="PRO_5046226129" evidence="1">
    <location>
        <begin position="19"/>
        <end position="148"/>
    </location>
</feature>
<dbReference type="PANTHER" id="PTHR37952:SF2">
    <property type="entry name" value="PROTEIN CREA"/>
    <property type="match status" value="1"/>
</dbReference>
<dbReference type="Pfam" id="PF05981">
    <property type="entry name" value="CreA"/>
    <property type="match status" value="1"/>
</dbReference>
<organism evidence="2 3">
    <name type="scientific">Salinimonas profundi</name>
    <dbReference type="NCBI Taxonomy" id="2729140"/>
    <lineage>
        <taxon>Bacteria</taxon>
        <taxon>Pseudomonadati</taxon>
        <taxon>Pseudomonadota</taxon>
        <taxon>Gammaproteobacteria</taxon>
        <taxon>Alteromonadales</taxon>
        <taxon>Alteromonadaceae</taxon>
        <taxon>Alteromonas/Salinimonas group</taxon>
        <taxon>Salinimonas</taxon>
    </lineage>
</organism>
<dbReference type="PROSITE" id="PS51257">
    <property type="entry name" value="PROKAR_LIPOPROTEIN"/>
    <property type="match status" value="1"/>
</dbReference>
<protein>
    <submittedName>
        <fullName evidence="2">CreA family protein</fullName>
    </submittedName>
</protein>
<evidence type="ECO:0000256" key="1">
    <source>
        <dbReference type="SAM" id="SignalP"/>
    </source>
</evidence>
<comment type="caution">
    <text evidence="2">The sequence shown here is derived from an EMBL/GenBank/DDBJ whole genome shotgun (WGS) entry which is preliminary data.</text>
</comment>
<dbReference type="EMBL" id="JABBXD010000001">
    <property type="protein sequence ID" value="MBD3584747.1"/>
    <property type="molecule type" value="Genomic_DNA"/>
</dbReference>
<sequence>MRKILAALSALLLLGACTDDNSVRTGIFSASTVDWEVAKDPDLPGVTCHVQHISANLSISDPSNMSIACRQSGEITLFDLEKAEIEEPKMIFKESKSIFFKSIKVRRTYDKDNQVIVYTAFSTKETSGSFKHAISTVPLYGTSAFQTN</sequence>
<gene>
    <name evidence="2" type="ORF">HHX48_03230</name>
</gene>
<dbReference type="Proteomes" id="UP000624419">
    <property type="component" value="Unassembled WGS sequence"/>
</dbReference>
<proteinExistence type="predicted"/>
<keyword evidence="1" id="KW-0732">Signal</keyword>
<dbReference type="InterPro" id="IPR010292">
    <property type="entry name" value="Uncharacterised_CreA"/>
</dbReference>
<evidence type="ECO:0000313" key="3">
    <source>
        <dbReference type="Proteomes" id="UP000624419"/>
    </source>
</evidence>
<accession>A0ABR8LEN5</accession>
<evidence type="ECO:0000313" key="2">
    <source>
        <dbReference type="EMBL" id="MBD3584747.1"/>
    </source>
</evidence>
<name>A0ABR8LEN5_9ALTE</name>
<keyword evidence="3" id="KW-1185">Reference proteome</keyword>
<feature type="signal peptide" evidence="1">
    <location>
        <begin position="1"/>
        <end position="18"/>
    </location>
</feature>
<dbReference type="PANTHER" id="PTHR37952">
    <property type="match status" value="1"/>
</dbReference>
<dbReference type="RefSeq" id="WP_191022186.1">
    <property type="nucleotide sequence ID" value="NZ_JABBXD010000001.1"/>
</dbReference>
<reference evidence="2 3" key="1">
    <citation type="submission" date="2020-04" db="EMBL/GenBank/DDBJ databases">
        <title>Salinimonas sp. HHU 13199.</title>
        <authorList>
            <person name="Cui X."/>
            <person name="Zhang D."/>
        </authorList>
    </citation>
    <scope>NUCLEOTIDE SEQUENCE [LARGE SCALE GENOMIC DNA]</scope>
    <source>
        <strain evidence="2 3">HHU 13199</strain>
    </source>
</reference>